<name>A0A402ARI4_9CHLR</name>
<proteinExistence type="predicted"/>
<feature type="domain" description="VOC" evidence="1">
    <location>
        <begin position="155"/>
        <end position="279"/>
    </location>
</feature>
<dbReference type="InterPro" id="IPR037523">
    <property type="entry name" value="VOC_core"/>
</dbReference>
<dbReference type="InterPro" id="IPR004360">
    <property type="entry name" value="Glyas_Fos-R_dOase_dom"/>
</dbReference>
<keyword evidence="3" id="KW-1185">Reference proteome</keyword>
<evidence type="ECO:0000313" key="3">
    <source>
        <dbReference type="Proteomes" id="UP000287188"/>
    </source>
</evidence>
<organism evidence="2 3">
    <name type="scientific">Dictyobacter kobayashii</name>
    <dbReference type="NCBI Taxonomy" id="2014872"/>
    <lineage>
        <taxon>Bacteria</taxon>
        <taxon>Bacillati</taxon>
        <taxon>Chloroflexota</taxon>
        <taxon>Ktedonobacteria</taxon>
        <taxon>Ktedonobacterales</taxon>
        <taxon>Dictyobacteraceae</taxon>
        <taxon>Dictyobacter</taxon>
    </lineage>
</organism>
<dbReference type="Gene3D" id="3.10.180.10">
    <property type="entry name" value="2,3-Dihydroxybiphenyl 1,2-Dioxygenase, domain 1"/>
    <property type="match status" value="2"/>
</dbReference>
<accession>A0A402ARI4</accession>
<comment type="caution">
    <text evidence="2">The sequence shown here is derived from an EMBL/GenBank/DDBJ whole genome shotgun (WGS) entry which is preliminary data.</text>
</comment>
<gene>
    <name evidence="2" type="ORF">KDK_55050</name>
</gene>
<dbReference type="SUPFAM" id="SSF54593">
    <property type="entry name" value="Glyoxalase/Bleomycin resistance protein/Dihydroxybiphenyl dioxygenase"/>
    <property type="match status" value="1"/>
</dbReference>
<evidence type="ECO:0000259" key="1">
    <source>
        <dbReference type="PROSITE" id="PS51819"/>
    </source>
</evidence>
<reference evidence="3" key="1">
    <citation type="submission" date="2018-12" db="EMBL/GenBank/DDBJ databases">
        <title>Tengunoibacter tsumagoiensis gen. nov., sp. nov., Dictyobacter kobayashii sp. nov., D. alpinus sp. nov., and D. joshuensis sp. nov. and description of Dictyobacteraceae fam. nov. within the order Ktedonobacterales isolated from Tengu-no-mugimeshi.</title>
        <authorList>
            <person name="Wang C.M."/>
            <person name="Zheng Y."/>
            <person name="Sakai Y."/>
            <person name="Toyoda A."/>
            <person name="Minakuchi Y."/>
            <person name="Abe K."/>
            <person name="Yokota A."/>
            <person name="Yabe S."/>
        </authorList>
    </citation>
    <scope>NUCLEOTIDE SEQUENCE [LARGE SCALE GENOMIC DNA]</scope>
    <source>
        <strain evidence="3">Uno11</strain>
    </source>
</reference>
<dbReference type="OrthoDB" id="9785698at2"/>
<feature type="domain" description="VOC" evidence="1">
    <location>
        <begin position="5"/>
        <end position="133"/>
    </location>
</feature>
<sequence>MQLGGLHHISAITGNVSQNVAFYTQVLGMRLVKKTVNQDDVSAYHLFYGDEIGHAGTELTFFDWPQSGPNRPGVGTISAIMLGVTGREALQWWAKRFDEFGVAHEGIQERSETAKAFLAFRDPEGQRLELVDDEGRMGGKPWDKSPVPAEMGIHGLYGVRLMIRDLASTARLLTETMGFRPTYSYQSEQQNSVSVFEVGPGGPGTEVHLDVRPNLHYGNPGIGGVHHVAFRTPNNEEHEQWRAKIAQVVRNVTPVIERYYFHAVYFREPNGVLFEVSTDGPGFTNDEDPEHLGELLALPPFLEPYRREIEANLKPIRPLSFEAVK</sequence>
<dbReference type="PANTHER" id="PTHR36110">
    <property type="entry name" value="RING-CLEAVING DIOXYGENASE MHQE-RELATED"/>
    <property type="match status" value="1"/>
</dbReference>
<dbReference type="EMBL" id="BIFS01000001">
    <property type="protein sequence ID" value="GCE21705.1"/>
    <property type="molecule type" value="Genomic_DNA"/>
</dbReference>
<dbReference type="Pfam" id="PF00903">
    <property type="entry name" value="Glyoxalase"/>
    <property type="match status" value="2"/>
</dbReference>
<dbReference type="Proteomes" id="UP000287188">
    <property type="component" value="Unassembled WGS sequence"/>
</dbReference>
<dbReference type="InterPro" id="IPR052537">
    <property type="entry name" value="Extradiol_RC_dioxygenase"/>
</dbReference>
<dbReference type="AlphaFoldDB" id="A0A402ARI4"/>
<dbReference type="PROSITE" id="PS51819">
    <property type="entry name" value="VOC"/>
    <property type="match status" value="2"/>
</dbReference>
<dbReference type="InterPro" id="IPR029068">
    <property type="entry name" value="Glyas_Bleomycin-R_OHBP_Dase"/>
</dbReference>
<protein>
    <submittedName>
        <fullName evidence="2">Glyoxalase</fullName>
    </submittedName>
</protein>
<evidence type="ECO:0000313" key="2">
    <source>
        <dbReference type="EMBL" id="GCE21705.1"/>
    </source>
</evidence>
<dbReference type="PANTHER" id="PTHR36110:SF4">
    <property type="entry name" value="RING-CLEAVING DIOXYGENASE MHQA-RELATED"/>
    <property type="match status" value="1"/>
</dbReference>
<dbReference type="RefSeq" id="WP_126553550.1">
    <property type="nucleotide sequence ID" value="NZ_BIFS01000001.1"/>
</dbReference>
<dbReference type="CDD" id="cd08347">
    <property type="entry name" value="PcpA_C_like"/>
    <property type="match status" value="1"/>
</dbReference>